<evidence type="ECO:0000313" key="2">
    <source>
        <dbReference type="Proteomes" id="UP000637906"/>
    </source>
</evidence>
<comment type="caution">
    <text evidence="1">The sequence shown here is derived from an EMBL/GenBank/DDBJ whole genome shotgun (WGS) entry which is preliminary data.</text>
</comment>
<accession>A0A8J3HV96</accession>
<protein>
    <submittedName>
        <fullName evidence="1">Uncharacterized protein</fullName>
    </submittedName>
</protein>
<organism evidence="1 2">
    <name type="scientific">Candidatus Mesenet longicola</name>
    <dbReference type="NCBI Taxonomy" id="1892558"/>
    <lineage>
        <taxon>Bacteria</taxon>
        <taxon>Pseudomonadati</taxon>
        <taxon>Pseudomonadota</taxon>
        <taxon>Alphaproteobacteria</taxon>
        <taxon>Rickettsiales</taxon>
        <taxon>Anaplasmataceae</taxon>
        <taxon>Candidatus Mesenet</taxon>
    </lineage>
</organism>
<evidence type="ECO:0000313" key="1">
    <source>
        <dbReference type="EMBL" id="GHM59917.1"/>
    </source>
</evidence>
<reference evidence="1 2" key="1">
    <citation type="journal article" date="2021" name="Microb. Ecol.">
        <title>Candidatus Mesenet longicola: Novel Endosymbionts of Brontispa longissima that Induce Cytoplasmic Incompatibility.</title>
        <authorList>
            <person name="Takano S."/>
            <person name="Gotoh Y."/>
            <person name="Hayashi T."/>
        </authorList>
    </citation>
    <scope>NUCLEOTIDE SEQUENCE [LARGE SCALE GENOMIC DNA]</scope>
    <source>
        <strain evidence="1">L5</strain>
    </source>
</reference>
<dbReference type="Proteomes" id="UP000637906">
    <property type="component" value="Unassembled WGS sequence"/>
</dbReference>
<gene>
    <name evidence="1" type="ORF">sL5_09100</name>
</gene>
<name>A0A8J3HV96_9RICK</name>
<proteinExistence type="predicted"/>
<keyword evidence="2" id="KW-1185">Reference proteome</keyword>
<dbReference type="EMBL" id="BNGU01000047">
    <property type="protein sequence ID" value="GHM59917.1"/>
    <property type="molecule type" value="Genomic_DNA"/>
</dbReference>
<sequence>MRIYPSQEFWESSLETPVFSLLSDFRNQNIRKNWLHSISGKQLSVIFYYCCKDKQNGQLFEHNIPWQYDDVSVQQKRKILTNIYDTLFDCYLVDRFGCTKSESAIVEVAKSVLHQDIIESLLLQNNKYDKKSLLFILFHDDPHLLKHVFHFNKVQKRSFSSFTLKNPPRQKTATFKDFVSKEKVQQILKQHDLTENDNFESQFQGFFFYQNRIYVFIRRARDLDLILNSNQVVHGYKPDWIIIDFALNANQVNLCTKSISQGLRITNYIVSQYFERECSFINTHNQTEVAQVRTFLNACVHKSVPNINLFELKFSSSQTYITLTTNDIEQWLQKLEPSVGSILHNVSLVQHARVIFQNKKVTLSFQINGQDQNYIAINYSEHILNKKERDDFKSLIKDTYGITVLSKAKALSR</sequence>
<dbReference type="AlphaFoldDB" id="A0A8J3HV96"/>